<dbReference type="SUPFAM" id="SSF141868">
    <property type="entry name" value="EAL domain-like"/>
    <property type="match status" value="1"/>
</dbReference>
<dbReference type="SUPFAM" id="SSF55781">
    <property type="entry name" value="GAF domain-like"/>
    <property type="match status" value="1"/>
</dbReference>
<dbReference type="PANTHER" id="PTHR33121:SF71">
    <property type="entry name" value="OXYGEN SENSOR PROTEIN DOSP"/>
    <property type="match status" value="1"/>
</dbReference>
<dbReference type="PANTHER" id="PTHR33121">
    <property type="entry name" value="CYCLIC DI-GMP PHOSPHODIESTERASE PDEF"/>
    <property type="match status" value="1"/>
</dbReference>
<evidence type="ECO:0000313" key="3">
    <source>
        <dbReference type="Proteomes" id="UP000016570"/>
    </source>
</evidence>
<dbReference type="Proteomes" id="UP000016570">
    <property type="component" value="Unassembled WGS sequence"/>
</dbReference>
<dbReference type="Gene3D" id="3.30.70.270">
    <property type="match status" value="1"/>
</dbReference>
<dbReference type="InterPro" id="IPR035919">
    <property type="entry name" value="EAL_sf"/>
</dbReference>
<dbReference type="SMART" id="SM00267">
    <property type="entry name" value="GGDEF"/>
    <property type="match status" value="1"/>
</dbReference>
<dbReference type="InterPro" id="IPR000160">
    <property type="entry name" value="GGDEF_dom"/>
</dbReference>
<accession>U3A204</accession>
<dbReference type="STRING" id="1219065.VPR01S_07_01520"/>
<dbReference type="GO" id="GO:0071111">
    <property type="term" value="F:cyclic-guanylate-specific phosphodiesterase activity"/>
    <property type="evidence" value="ECO:0007669"/>
    <property type="project" value="InterPro"/>
</dbReference>
<evidence type="ECO:0000313" key="2">
    <source>
        <dbReference type="EMBL" id="GAD67352.1"/>
    </source>
</evidence>
<dbReference type="SMART" id="SM00065">
    <property type="entry name" value="GAF"/>
    <property type="match status" value="1"/>
</dbReference>
<reference evidence="2 3" key="1">
    <citation type="submission" date="2013-09" db="EMBL/GenBank/DDBJ databases">
        <title>Whole genome shotgun sequence of Vibrio proteolyticus NBRC 13287.</title>
        <authorList>
            <person name="Isaki S."/>
            <person name="Hosoyama A."/>
            <person name="Numata M."/>
            <person name="Hashimoto M."/>
            <person name="Hosoyama Y."/>
            <person name="Tsuchikane K."/>
            <person name="Noguchi M."/>
            <person name="Hirakata S."/>
            <person name="Ichikawa N."/>
            <person name="Ohji S."/>
            <person name="Yamazoe A."/>
            <person name="Fujita N."/>
        </authorList>
    </citation>
    <scope>NUCLEOTIDE SEQUENCE [LARGE SCALE GENOMIC DNA]</scope>
    <source>
        <strain evidence="2 3">NBRC 13287</strain>
    </source>
</reference>
<dbReference type="AlphaFoldDB" id="U3A204"/>
<dbReference type="eggNOG" id="COG2200">
    <property type="taxonomic scope" value="Bacteria"/>
</dbReference>
<evidence type="ECO:0000259" key="1">
    <source>
        <dbReference type="PROSITE" id="PS50883"/>
    </source>
</evidence>
<dbReference type="RefSeq" id="WP_021705327.1">
    <property type="nucleotide sequence ID" value="NZ_BATJ01000007.1"/>
</dbReference>
<feature type="domain" description="EAL" evidence="1">
    <location>
        <begin position="373"/>
        <end position="626"/>
    </location>
</feature>
<dbReference type="SMART" id="SM00052">
    <property type="entry name" value="EAL"/>
    <property type="match status" value="1"/>
</dbReference>
<dbReference type="InterPro" id="IPR003018">
    <property type="entry name" value="GAF"/>
</dbReference>
<organism evidence="2 3">
    <name type="scientific">Vibrio proteolyticus NBRC 13287</name>
    <dbReference type="NCBI Taxonomy" id="1219065"/>
    <lineage>
        <taxon>Bacteria</taxon>
        <taxon>Pseudomonadati</taxon>
        <taxon>Pseudomonadota</taxon>
        <taxon>Gammaproteobacteria</taxon>
        <taxon>Vibrionales</taxon>
        <taxon>Vibrionaceae</taxon>
        <taxon>Vibrio</taxon>
    </lineage>
</organism>
<dbReference type="Gene3D" id="3.20.20.450">
    <property type="entry name" value="EAL domain"/>
    <property type="match status" value="1"/>
</dbReference>
<keyword evidence="3" id="KW-1185">Reference proteome</keyword>
<dbReference type="Pfam" id="PF00563">
    <property type="entry name" value="EAL"/>
    <property type="match status" value="1"/>
</dbReference>
<dbReference type="InterPro" id="IPR043128">
    <property type="entry name" value="Rev_trsase/Diguanyl_cyclase"/>
</dbReference>
<gene>
    <name evidence="2" type="ORF">VPR01S_07_01520</name>
</gene>
<dbReference type="InterPro" id="IPR029787">
    <property type="entry name" value="Nucleotide_cyclase"/>
</dbReference>
<dbReference type="InterPro" id="IPR001633">
    <property type="entry name" value="EAL_dom"/>
</dbReference>
<dbReference type="InterPro" id="IPR029016">
    <property type="entry name" value="GAF-like_dom_sf"/>
</dbReference>
<dbReference type="Gene3D" id="3.30.450.40">
    <property type="match status" value="1"/>
</dbReference>
<dbReference type="CDD" id="cd01948">
    <property type="entry name" value="EAL"/>
    <property type="match status" value="1"/>
</dbReference>
<dbReference type="Pfam" id="PF00990">
    <property type="entry name" value="GGDEF"/>
    <property type="match status" value="1"/>
</dbReference>
<dbReference type="eggNOG" id="COG2203">
    <property type="taxonomic scope" value="Bacteria"/>
</dbReference>
<dbReference type="SUPFAM" id="SSF55073">
    <property type="entry name" value="Nucleotide cyclase"/>
    <property type="match status" value="1"/>
</dbReference>
<protein>
    <submittedName>
        <fullName evidence="2">Putative signaling protein</fullName>
    </submittedName>
</protein>
<sequence>MSKINTRELSIPSEMLSGWQTIVNLLADIVEVPSALVMRIHDQHIEVFSSSSNTTNPYKTGDSDSLGQGLYCETVINEQRELLVPNALSDPEWRDNPDVALGMIAYCGIPINWPDNSPFGTICVLDTQENHFNELYRQLLASFRDSIESQLTTVYQKEKLQVLNEELRSRVDTRTKDLVDLNYSLNQEIDRRRAAEQEVAYRKRHDMGTGFLNRKALEAELDTQLKSADQKIKPLALIHIGFTNARRVQSKYSYSIWEKVLVQYRERLGDLSQYEAITARPTSTDIVLVVKSQHLDDSLHRLCLALVELGYQEFEVDGEQLLLHSFIGIAKATPGINGTTLLKHATEAMLSCKDSGHKYSFYSQDLSASQSHISQLEGYLLQAVRNDDLLLYFQPKVSPVTHRWSGAEALLRWKHPILGDISNETLIHMAEQNGLIFEVGNFVLRAAIEKAAEWAPRIDDFKLAVNISAMQLKNPLFAEQVNELLHTYQLPAHYLELEVTESSLIADEHVAQNSLEALHQLGVTLSLDDFGTGYSSFNYLKKFPFDAIKIDKSFMQQLDSSDDDKEIVRSIVNVAKKLELKVTVEGIESQQHEQFIIEEGCDFGQGYFYGLPMPYDEFEACLNNQNYTGSIEIRYPQ</sequence>
<dbReference type="Pfam" id="PF01590">
    <property type="entry name" value="GAF"/>
    <property type="match status" value="1"/>
</dbReference>
<comment type="caution">
    <text evidence="2">The sequence shown here is derived from an EMBL/GenBank/DDBJ whole genome shotgun (WGS) entry which is preliminary data.</text>
</comment>
<name>U3A204_VIBPR</name>
<dbReference type="PROSITE" id="PS50883">
    <property type="entry name" value="EAL"/>
    <property type="match status" value="1"/>
</dbReference>
<dbReference type="InterPro" id="IPR050706">
    <property type="entry name" value="Cyclic-di-GMP_PDE-like"/>
</dbReference>
<dbReference type="EMBL" id="BATJ01000007">
    <property type="protein sequence ID" value="GAD67352.1"/>
    <property type="molecule type" value="Genomic_DNA"/>
</dbReference>
<proteinExistence type="predicted"/>